<dbReference type="GO" id="GO:0110154">
    <property type="term" value="P:RNA decapping"/>
    <property type="evidence" value="ECO:0007669"/>
    <property type="project" value="TreeGrafter"/>
</dbReference>
<dbReference type="EMBL" id="QPJS01000001">
    <property type="protein sequence ID" value="RCX04810.1"/>
    <property type="molecule type" value="Genomic_DNA"/>
</dbReference>
<comment type="caution">
    <text evidence="2">The sequence shown here is derived from an EMBL/GenBank/DDBJ whole genome shotgun (WGS) entry which is preliminary data.</text>
</comment>
<keyword evidence="3" id="KW-1185">Reference proteome</keyword>
<dbReference type="GO" id="GO:0008803">
    <property type="term" value="F:bis(5'-nucleosyl)-tetraphosphatase (symmetrical) activity"/>
    <property type="evidence" value="ECO:0007669"/>
    <property type="project" value="TreeGrafter"/>
</dbReference>
<accession>A0A369A640</accession>
<dbReference type="GO" id="GO:0016791">
    <property type="term" value="F:phosphatase activity"/>
    <property type="evidence" value="ECO:0007669"/>
    <property type="project" value="TreeGrafter"/>
</dbReference>
<name>A0A369A640_9FLAO</name>
<dbReference type="InterPro" id="IPR029052">
    <property type="entry name" value="Metallo-depent_PP-like"/>
</dbReference>
<dbReference type="InterPro" id="IPR004843">
    <property type="entry name" value="Calcineurin-like_PHP"/>
</dbReference>
<gene>
    <name evidence="2" type="ORF">DES35_10180</name>
</gene>
<reference evidence="2 3" key="1">
    <citation type="submission" date="2018-07" db="EMBL/GenBank/DDBJ databases">
        <title>Genomic Encyclopedia of Type Strains, Phase IV (KMG-IV): sequencing the most valuable type-strain genomes for metagenomic binning, comparative biology and taxonomic classification.</title>
        <authorList>
            <person name="Goeker M."/>
        </authorList>
    </citation>
    <scope>NUCLEOTIDE SEQUENCE [LARGE SCALE GENOMIC DNA]</scope>
    <source>
        <strain evidence="2 3">DSM 21410</strain>
    </source>
</reference>
<dbReference type="RefSeq" id="WP_051889454.1">
    <property type="nucleotide sequence ID" value="NZ_BHZF01000001.1"/>
</dbReference>
<evidence type="ECO:0000313" key="2">
    <source>
        <dbReference type="EMBL" id="RCX04810.1"/>
    </source>
</evidence>
<dbReference type="Pfam" id="PF00149">
    <property type="entry name" value="Metallophos"/>
    <property type="match status" value="1"/>
</dbReference>
<feature type="domain" description="Serine/threonine specific protein phosphatases" evidence="1">
    <location>
        <begin position="65"/>
        <end position="70"/>
    </location>
</feature>
<dbReference type="Gene3D" id="3.60.21.10">
    <property type="match status" value="1"/>
</dbReference>
<protein>
    <submittedName>
        <fullName evidence="2">Serine/threonine protein phosphatase 1</fullName>
    </submittedName>
</protein>
<sequence>MNLLVVGDVHGCYYTFKTLVKERWNPDSEFLIQVGDLVNKGQYSAKVIRYAFKLLEKFPYLVYFIRGNHEQMLYDAMKANSHNLITRDTYQQIKNHPKLQVPRIKNWLKGMPVKWENRHILITHAGVARGTTDPFNPYADHNVLTNRQPLKLMSKLQVVGHVVQPAFTPTYVPRENAWHIDTGAYLGQRLSALRITYTGELLEVIQVDTDKRDLIGAPSTYLPTAADSLKYF</sequence>
<proteinExistence type="predicted"/>
<evidence type="ECO:0000259" key="1">
    <source>
        <dbReference type="PROSITE" id="PS00125"/>
    </source>
</evidence>
<dbReference type="GO" id="GO:0005737">
    <property type="term" value="C:cytoplasm"/>
    <property type="evidence" value="ECO:0007669"/>
    <property type="project" value="TreeGrafter"/>
</dbReference>
<dbReference type="PANTHER" id="PTHR42850:SF4">
    <property type="entry name" value="ZINC-DEPENDENT ENDOPOLYPHOSPHATASE"/>
    <property type="match status" value="1"/>
</dbReference>
<organism evidence="2 3">
    <name type="scientific">Schleiferia thermophila</name>
    <dbReference type="NCBI Taxonomy" id="884107"/>
    <lineage>
        <taxon>Bacteria</taxon>
        <taxon>Pseudomonadati</taxon>
        <taxon>Bacteroidota</taxon>
        <taxon>Flavobacteriia</taxon>
        <taxon>Flavobacteriales</taxon>
        <taxon>Schleiferiaceae</taxon>
        <taxon>Schleiferia</taxon>
    </lineage>
</organism>
<dbReference type="AlphaFoldDB" id="A0A369A640"/>
<dbReference type="InterPro" id="IPR050126">
    <property type="entry name" value="Ap4A_hydrolase"/>
</dbReference>
<dbReference type="Proteomes" id="UP000253517">
    <property type="component" value="Unassembled WGS sequence"/>
</dbReference>
<dbReference type="PROSITE" id="PS00125">
    <property type="entry name" value="SER_THR_PHOSPHATASE"/>
    <property type="match status" value="1"/>
</dbReference>
<dbReference type="InterPro" id="IPR006186">
    <property type="entry name" value="Ser/Thr-sp_prot-phosphatase"/>
</dbReference>
<dbReference type="PANTHER" id="PTHR42850">
    <property type="entry name" value="METALLOPHOSPHOESTERASE"/>
    <property type="match status" value="1"/>
</dbReference>
<dbReference type="SUPFAM" id="SSF56300">
    <property type="entry name" value="Metallo-dependent phosphatases"/>
    <property type="match status" value="1"/>
</dbReference>
<evidence type="ECO:0000313" key="3">
    <source>
        <dbReference type="Proteomes" id="UP000253517"/>
    </source>
</evidence>